<keyword evidence="2" id="KW-1185">Reference proteome</keyword>
<organism evidence="1 2">
    <name type="scientific">Ceratodon purpureus</name>
    <name type="common">Fire moss</name>
    <name type="synonym">Dicranum purpureum</name>
    <dbReference type="NCBI Taxonomy" id="3225"/>
    <lineage>
        <taxon>Eukaryota</taxon>
        <taxon>Viridiplantae</taxon>
        <taxon>Streptophyta</taxon>
        <taxon>Embryophyta</taxon>
        <taxon>Bryophyta</taxon>
        <taxon>Bryophytina</taxon>
        <taxon>Bryopsida</taxon>
        <taxon>Dicranidae</taxon>
        <taxon>Pseudoditrichales</taxon>
        <taxon>Ditrichaceae</taxon>
        <taxon>Ceratodon</taxon>
    </lineage>
</organism>
<proteinExistence type="predicted"/>
<evidence type="ECO:0000313" key="2">
    <source>
        <dbReference type="Proteomes" id="UP000822688"/>
    </source>
</evidence>
<accession>A0A8T0IBR8</accession>
<reference evidence="1" key="1">
    <citation type="submission" date="2020-06" db="EMBL/GenBank/DDBJ databases">
        <title>WGS assembly of Ceratodon purpureus strain R40.</title>
        <authorList>
            <person name="Carey S.B."/>
            <person name="Jenkins J."/>
            <person name="Shu S."/>
            <person name="Lovell J.T."/>
            <person name="Sreedasyam A."/>
            <person name="Maumus F."/>
            <person name="Tiley G.P."/>
            <person name="Fernandez-Pozo N."/>
            <person name="Barry K."/>
            <person name="Chen C."/>
            <person name="Wang M."/>
            <person name="Lipzen A."/>
            <person name="Daum C."/>
            <person name="Saski C.A."/>
            <person name="Payton A.C."/>
            <person name="Mcbreen J.C."/>
            <person name="Conrad R.E."/>
            <person name="Kollar L.M."/>
            <person name="Olsson S."/>
            <person name="Huttunen S."/>
            <person name="Landis J.B."/>
            <person name="Wickett N.J."/>
            <person name="Johnson M.G."/>
            <person name="Rensing S.A."/>
            <person name="Grimwood J."/>
            <person name="Schmutz J."/>
            <person name="Mcdaniel S.F."/>
        </authorList>
    </citation>
    <scope>NUCLEOTIDE SEQUENCE</scope>
    <source>
        <strain evidence="1">R40</strain>
    </source>
</reference>
<dbReference type="Proteomes" id="UP000822688">
    <property type="component" value="Chromosome 4"/>
</dbReference>
<dbReference type="AlphaFoldDB" id="A0A8T0IBR8"/>
<name>A0A8T0IBR8_CERPU</name>
<evidence type="ECO:0000313" key="1">
    <source>
        <dbReference type="EMBL" id="KAG0580356.1"/>
    </source>
</evidence>
<comment type="caution">
    <text evidence="1">The sequence shown here is derived from an EMBL/GenBank/DDBJ whole genome shotgun (WGS) entry which is preliminary data.</text>
</comment>
<protein>
    <submittedName>
        <fullName evidence="1">Uncharacterized protein</fullName>
    </submittedName>
</protein>
<sequence length="158" mass="17702">MFNFFKLVSFCRLGNFLSSKQSLKSSSCKATMAPIPLGQLHNRWHPPRSRNCKLFVSQLIKPELVSTPLPKRNAASLNKLSLLRSGNLFSFSLESNPKIRTSVSNPISSMHGDLLGMLSHLRNKRLLSRPSPRISTGDVHEMISRLFNLVSGLKSRLT</sequence>
<gene>
    <name evidence="1" type="ORF">KC19_4G167700</name>
</gene>
<dbReference type="EMBL" id="CM026424">
    <property type="protein sequence ID" value="KAG0580356.1"/>
    <property type="molecule type" value="Genomic_DNA"/>
</dbReference>